<dbReference type="OMA" id="MFPHYME"/>
<protein>
    <recommendedName>
        <fullName evidence="8">RNA-dependent RNA polymerase</fullName>
        <ecNumber evidence="8">2.7.7.48</ecNumber>
    </recommendedName>
</protein>
<evidence type="ECO:0000256" key="5">
    <source>
        <dbReference type="ARBA" id="ARBA00022884"/>
    </source>
</evidence>
<evidence type="ECO:0000256" key="8">
    <source>
        <dbReference type="RuleBase" id="RU363098"/>
    </source>
</evidence>
<dbReference type="InterPro" id="IPR058752">
    <property type="entry name" value="RDRP_C_head"/>
</dbReference>
<dbReference type="Pfam" id="PF05183">
    <property type="entry name" value="RdRP"/>
    <property type="match status" value="1"/>
</dbReference>
<accession>A0A7N0UVY2</accession>
<keyword evidence="14" id="KW-1185">Reference proteome</keyword>
<keyword evidence="5 8" id="KW-0694">RNA-binding</keyword>
<evidence type="ECO:0000256" key="6">
    <source>
        <dbReference type="ARBA" id="ARBA00023158"/>
    </source>
</evidence>
<evidence type="ECO:0000259" key="12">
    <source>
        <dbReference type="Pfam" id="PF26253"/>
    </source>
</evidence>
<keyword evidence="2 8" id="KW-0696">RNA-directed RNA polymerase</keyword>
<evidence type="ECO:0000256" key="9">
    <source>
        <dbReference type="SAM" id="MobiDB-lite"/>
    </source>
</evidence>
<organism evidence="13 14">
    <name type="scientific">Kalanchoe fedtschenkoi</name>
    <name type="common">Lavender scallops</name>
    <name type="synonym">South American air plant</name>
    <dbReference type="NCBI Taxonomy" id="63787"/>
    <lineage>
        <taxon>Eukaryota</taxon>
        <taxon>Viridiplantae</taxon>
        <taxon>Streptophyta</taxon>
        <taxon>Embryophyta</taxon>
        <taxon>Tracheophyta</taxon>
        <taxon>Spermatophyta</taxon>
        <taxon>Magnoliopsida</taxon>
        <taxon>eudicotyledons</taxon>
        <taxon>Gunneridae</taxon>
        <taxon>Pentapetalae</taxon>
        <taxon>Saxifragales</taxon>
        <taxon>Crassulaceae</taxon>
        <taxon>Kalanchoe</taxon>
    </lineage>
</organism>
<dbReference type="InterPro" id="IPR058751">
    <property type="entry name" value="RDRP_helical"/>
</dbReference>
<keyword evidence="6 8" id="KW-0943">RNA-mediated gene silencing</keyword>
<dbReference type="EnsemblPlants" id="Kaladp0090s0053.1.v1.1">
    <property type="protein sequence ID" value="Kaladp0090s0053.1.v1.1"/>
    <property type="gene ID" value="Kaladp0090s0053.v1.1"/>
</dbReference>
<comment type="function">
    <text evidence="8">Probably involved in the RNA silencing pathway and required for the generation of small interfering RNAs (siRNAs).</text>
</comment>
<evidence type="ECO:0000313" key="14">
    <source>
        <dbReference type="Proteomes" id="UP000594263"/>
    </source>
</evidence>
<dbReference type="Proteomes" id="UP000594263">
    <property type="component" value="Unplaced"/>
</dbReference>
<comment type="similarity">
    <text evidence="1 8">Belongs to the RdRP family.</text>
</comment>
<name>A0A7N0UVY2_KALFE</name>
<evidence type="ECO:0000256" key="4">
    <source>
        <dbReference type="ARBA" id="ARBA00022695"/>
    </source>
</evidence>
<feature type="domain" description="RDRP C-terminal head" evidence="12">
    <location>
        <begin position="788"/>
        <end position="879"/>
    </location>
</feature>
<dbReference type="PANTHER" id="PTHR23079:SF55">
    <property type="entry name" value="RNA-DIRECTED RNA POLYMERASE"/>
    <property type="match status" value="1"/>
</dbReference>
<comment type="catalytic activity">
    <reaction evidence="7 8">
        <text>RNA(n) + a ribonucleoside 5'-triphosphate = RNA(n+1) + diphosphate</text>
        <dbReference type="Rhea" id="RHEA:21248"/>
        <dbReference type="Rhea" id="RHEA-COMP:14527"/>
        <dbReference type="Rhea" id="RHEA-COMP:17342"/>
        <dbReference type="ChEBI" id="CHEBI:33019"/>
        <dbReference type="ChEBI" id="CHEBI:61557"/>
        <dbReference type="ChEBI" id="CHEBI:140395"/>
        <dbReference type="EC" id="2.7.7.48"/>
    </reaction>
</comment>
<dbReference type="Gramene" id="Kaladp0090s0053.1.v1.1">
    <property type="protein sequence ID" value="Kaladp0090s0053.1.v1.1"/>
    <property type="gene ID" value="Kaladp0090s0053.v1.1"/>
</dbReference>
<dbReference type="GO" id="GO:0030422">
    <property type="term" value="P:siRNA processing"/>
    <property type="evidence" value="ECO:0007669"/>
    <property type="project" value="TreeGrafter"/>
</dbReference>
<feature type="domain" description="RDRP helical" evidence="11">
    <location>
        <begin position="49"/>
        <end position="114"/>
    </location>
</feature>
<dbReference type="Pfam" id="PF26252">
    <property type="entry name" value="RdRP_helical"/>
    <property type="match status" value="1"/>
</dbReference>
<sequence length="896" mass="101858">MPRKTSSSESPTVSPSLCHSSQLTTTSSSSPKGRGDSSSYTTSLKQVNPQLQALGELDFKRAFLVLCYIGRNQLEDVAYEDVIREFKYLPMVEVERKIWSALGRQCIPEEDRLKVFGCDTETVNTYHCHVHADGTYTFKVQSVCTRTHLQRVLGDDNVLMVRFSDNVAYNYESSVCWKIFKEGIWVGLRCYRFFVFKDGGKEEKKNNKNTSTVRCYFVRTESHAVSDLGKAYVLTGKNIHEARCIFMHAHTVSSIEKFMARLSLILSKTITLEIDLAYVDISTIEDIKCQNKDGSIARKDDGEPLIHTDGTGFVSEDIALRCPKGLYKGAQKNHETYLGNVDVDNHDSDLHIREPPLLMQVRLFFSGRAMKGTLLVNRKLPARTIQIRPSMIKVEQDYNILGIQSANSLEIVTTSNKPRKTNLSRFLIALLCYGGVPKDVFMNILTKSLEEAQSILSNRRAAFLVAMRYGEMDDYIVTQMISCGIPLDEPYVQHRLSVLMNEERKNLRSGKLPIEDSYHLMGAADPSGVLKNDEVCIILDEGQMSGKVLVYRHPGIHFGDIHILTAIYVEDMETYIGNAKYAILFPTKRHRSLADEMAGGDFDGDMFFVSRNPQLLRWFKPSEPWTQKVSQRISAKKKPSELSVDELEHELFQLFLTTRFNPRTAAGIAADSWLSFMDRLLVLGDDSCDEKICVKKKMLRLVDIYYDALDAPKLGSKVTVPSGLEAKIFPHYMGRENVYRSMSILGQIYDAVDSFKPQGTVVSDVWTMSCFEVDVPEACSMKWKLHYEEYRKKMSDALRLDAESKNETAEAVIMDYKQIIYGAKTFGQRTREDTEIFNDALAIYQISYSFAKREQTVSKCSFPWRIAGEALIKLYLLKRGERPLTVSLPVAKEIFY</sequence>
<feature type="domain" description="RDRP core" evidence="10">
    <location>
        <begin position="138"/>
        <end position="752"/>
    </location>
</feature>
<dbReference type="InterPro" id="IPR057596">
    <property type="entry name" value="RDRP_core"/>
</dbReference>
<proteinExistence type="inferred from homology"/>
<dbReference type="InterPro" id="IPR007855">
    <property type="entry name" value="RDRP"/>
</dbReference>
<dbReference type="AlphaFoldDB" id="A0A7N0UVY2"/>
<evidence type="ECO:0000259" key="10">
    <source>
        <dbReference type="Pfam" id="PF05183"/>
    </source>
</evidence>
<feature type="compositionally biased region" description="Low complexity" evidence="9">
    <location>
        <begin position="1"/>
        <end position="39"/>
    </location>
</feature>
<evidence type="ECO:0000256" key="2">
    <source>
        <dbReference type="ARBA" id="ARBA00022484"/>
    </source>
</evidence>
<dbReference type="GO" id="GO:0003723">
    <property type="term" value="F:RNA binding"/>
    <property type="evidence" value="ECO:0007669"/>
    <property type="project" value="UniProtKB-KW"/>
</dbReference>
<dbReference type="GO" id="GO:0003968">
    <property type="term" value="F:RNA-directed RNA polymerase activity"/>
    <property type="evidence" value="ECO:0007669"/>
    <property type="project" value="UniProtKB-KW"/>
</dbReference>
<dbReference type="PANTHER" id="PTHR23079">
    <property type="entry name" value="RNA-DEPENDENT RNA POLYMERASE"/>
    <property type="match status" value="1"/>
</dbReference>
<evidence type="ECO:0000256" key="7">
    <source>
        <dbReference type="ARBA" id="ARBA00048744"/>
    </source>
</evidence>
<keyword evidence="4 8" id="KW-0548">Nucleotidyltransferase</keyword>
<feature type="region of interest" description="Disordered" evidence="9">
    <location>
        <begin position="1"/>
        <end position="42"/>
    </location>
</feature>
<evidence type="ECO:0000256" key="3">
    <source>
        <dbReference type="ARBA" id="ARBA00022679"/>
    </source>
</evidence>
<evidence type="ECO:0000259" key="11">
    <source>
        <dbReference type="Pfam" id="PF26252"/>
    </source>
</evidence>
<reference evidence="13" key="1">
    <citation type="submission" date="2021-01" db="UniProtKB">
        <authorList>
            <consortium name="EnsemblPlants"/>
        </authorList>
    </citation>
    <scope>IDENTIFICATION</scope>
</reference>
<evidence type="ECO:0000256" key="1">
    <source>
        <dbReference type="ARBA" id="ARBA00005762"/>
    </source>
</evidence>
<evidence type="ECO:0000313" key="13">
    <source>
        <dbReference type="EnsemblPlants" id="Kaladp0090s0053.1.v1.1"/>
    </source>
</evidence>
<dbReference type="GO" id="GO:0031380">
    <property type="term" value="C:nuclear RNA-directed RNA polymerase complex"/>
    <property type="evidence" value="ECO:0007669"/>
    <property type="project" value="TreeGrafter"/>
</dbReference>
<dbReference type="Pfam" id="PF26253">
    <property type="entry name" value="RdRP_head"/>
    <property type="match status" value="1"/>
</dbReference>
<dbReference type="EC" id="2.7.7.48" evidence="8"/>
<keyword evidence="3 8" id="KW-0808">Transferase</keyword>